<dbReference type="RefSeq" id="WP_068881661.1">
    <property type="nucleotide sequence ID" value="NZ_LNTU01000012.1"/>
</dbReference>
<gene>
    <name evidence="3" type="ORF">ATN84_08865</name>
</gene>
<dbReference type="Pfam" id="PF13417">
    <property type="entry name" value="GST_N_3"/>
    <property type="match status" value="1"/>
</dbReference>
<dbReference type="GO" id="GO:0016740">
    <property type="term" value="F:transferase activity"/>
    <property type="evidence" value="ECO:0007669"/>
    <property type="project" value="UniProtKB-KW"/>
</dbReference>
<dbReference type="Gene3D" id="3.40.30.10">
    <property type="entry name" value="Glutaredoxin"/>
    <property type="match status" value="1"/>
</dbReference>
<dbReference type="SFLD" id="SFLDS00019">
    <property type="entry name" value="Glutathione_Transferase_(cytos"/>
    <property type="match status" value="1"/>
</dbReference>
<dbReference type="SUPFAM" id="SSF52833">
    <property type="entry name" value="Thioredoxin-like"/>
    <property type="match status" value="1"/>
</dbReference>
<name>A0A135HW91_9HYPH</name>
<dbReference type="InterPro" id="IPR036282">
    <property type="entry name" value="Glutathione-S-Trfase_C_sf"/>
</dbReference>
<dbReference type="InterPro" id="IPR036249">
    <property type="entry name" value="Thioredoxin-like_sf"/>
</dbReference>
<dbReference type="Proteomes" id="UP000070107">
    <property type="component" value="Unassembled WGS sequence"/>
</dbReference>
<sequence length="217" mass="24389">MKLYSRPLSPYSSIIRGIVYAKDLPVKLIAPPPGVPIPEEFRAISPTKRIPVLITGSGETLFEASVIAEYLEEHFPEPPLLPADPKDRARVRLIARIAELDILTPATELFILHSRPERDEAAIAAELARLRQGLSIVEERLSNGPFAFGRQMSFADAWLTPIRFIFNPLRKMTGLDDLLDPYPKFEAYAHNAVQHPPLTRVWDEMSDGLKAFQPDLV</sequence>
<evidence type="ECO:0000259" key="1">
    <source>
        <dbReference type="PROSITE" id="PS50404"/>
    </source>
</evidence>
<protein>
    <submittedName>
        <fullName evidence="3">Glutathione S-transferase</fullName>
    </submittedName>
</protein>
<dbReference type="OrthoDB" id="508035at2"/>
<dbReference type="InterPro" id="IPR040079">
    <property type="entry name" value="Glutathione_S-Trfase"/>
</dbReference>
<dbReference type="InterPro" id="IPR004045">
    <property type="entry name" value="Glutathione_S-Trfase_N"/>
</dbReference>
<keyword evidence="3" id="KW-0808">Transferase</keyword>
<keyword evidence="4" id="KW-1185">Reference proteome</keyword>
<dbReference type="EMBL" id="LNTU01000012">
    <property type="protein sequence ID" value="KXF77475.1"/>
    <property type="molecule type" value="Genomic_DNA"/>
</dbReference>
<evidence type="ECO:0000259" key="2">
    <source>
        <dbReference type="PROSITE" id="PS50405"/>
    </source>
</evidence>
<feature type="domain" description="GST C-terminal" evidence="2">
    <location>
        <begin position="84"/>
        <end position="217"/>
    </location>
</feature>
<comment type="caution">
    <text evidence="3">The sequence shown here is derived from an EMBL/GenBank/DDBJ whole genome shotgun (WGS) entry which is preliminary data.</text>
</comment>
<dbReference type="PANTHER" id="PTHR43968:SF6">
    <property type="entry name" value="GLUTATHIONE S-TRANSFERASE OMEGA"/>
    <property type="match status" value="1"/>
</dbReference>
<dbReference type="Gene3D" id="1.20.1050.10">
    <property type="match status" value="1"/>
</dbReference>
<dbReference type="SUPFAM" id="SSF47616">
    <property type="entry name" value="GST C-terminal domain-like"/>
    <property type="match status" value="1"/>
</dbReference>
<dbReference type="PANTHER" id="PTHR43968">
    <property type="match status" value="1"/>
</dbReference>
<dbReference type="PROSITE" id="PS50404">
    <property type="entry name" value="GST_NTER"/>
    <property type="match status" value="1"/>
</dbReference>
<dbReference type="InterPro" id="IPR010987">
    <property type="entry name" value="Glutathione-S-Trfase_C-like"/>
</dbReference>
<feature type="domain" description="GST N-terminal" evidence="1">
    <location>
        <begin position="1"/>
        <end position="79"/>
    </location>
</feature>
<proteinExistence type="predicted"/>
<dbReference type="Pfam" id="PF00043">
    <property type="entry name" value="GST_C"/>
    <property type="match status" value="1"/>
</dbReference>
<accession>A0A135HW91</accession>
<dbReference type="CDD" id="cd00570">
    <property type="entry name" value="GST_N_family"/>
    <property type="match status" value="1"/>
</dbReference>
<dbReference type="SFLD" id="SFLDG00358">
    <property type="entry name" value="Main_(cytGST)"/>
    <property type="match status" value="1"/>
</dbReference>
<dbReference type="InterPro" id="IPR004046">
    <property type="entry name" value="GST_C"/>
</dbReference>
<dbReference type="InterPro" id="IPR050983">
    <property type="entry name" value="GST_Omega/HSP26"/>
</dbReference>
<dbReference type="AlphaFoldDB" id="A0A135HW91"/>
<organism evidence="3 4">
    <name type="scientific">Paramesorhizobium deserti</name>
    <dbReference type="NCBI Taxonomy" id="1494590"/>
    <lineage>
        <taxon>Bacteria</taxon>
        <taxon>Pseudomonadati</taxon>
        <taxon>Pseudomonadota</taxon>
        <taxon>Alphaproteobacteria</taxon>
        <taxon>Hyphomicrobiales</taxon>
        <taxon>Phyllobacteriaceae</taxon>
        <taxon>Paramesorhizobium</taxon>
    </lineage>
</organism>
<reference evidence="3 4" key="1">
    <citation type="submission" date="2015-11" db="EMBL/GenBank/DDBJ databases">
        <title>Draft genome sequence of Paramesorhizobium deserti A-3-E, a strain highly resistant to diverse beta-lactam antibiotics.</title>
        <authorList>
            <person name="Lv R."/>
            <person name="Yang X."/>
            <person name="Fang N."/>
            <person name="Guo J."/>
            <person name="Luo X."/>
            <person name="Peng F."/>
            <person name="Yang R."/>
            <person name="Cui Y."/>
            <person name="Fang C."/>
            <person name="Song Y."/>
        </authorList>
    </citation>
    <scope>NUCLEOTIDE SEQUENCE [LARGE SCALE GENOMIC DNA]</scope>
    <source>
        <strain evidence="3 4">A-3-E</strain>
    </source>
</reference>
<dbReference type="STRING" id="1494590.ATN84_08865"/>
<evidence type="ECO:0000313" key="4">
    <source>
        <dbReference type="Proteomes" id="UP000070107"/>
    </source>
</evidence>
<evidence type="ECO:0000313" key="3">
    <source>
        <dbReference type="EMBL" id="KXF77475.1"/>
    </source>
</evidence>
<dbReference type="CDD" id="cd00299">
    <property type="entry name" value="GST_C_family"/>
    <property type="match status" value="1"/>
</dbReference>
<dbReference type="GO" id="GO:0005737">
    <property type="term" value="C:cytoplasm"/>
    <property type="evidence" value="ECO:0007669"/>
    <property type="project" value="TreeGrafter"/>
</dbReference>
<dbReference type="PROSITE" id="PS50405">
    <property type="entry name" value="GST_CTER"/>
    <property type="match status" value="1"/>
</dbReference>